<sequence length="144" mass="16000">MANTTHFAPSWKNFFARSTHEILSYVASTIGFIIGPDQTVRPRNGRMSGSQRFKNSDFLKPALKSVQLLHLNRENRQNSAHGTVGVEHQPIVGISGPNSYDRQCYQLILLLAVGLDPPPKKTACFEVGPTRLASSRLDRSDRPV</sequence>
<name>A0A1R3KHD0_9ROSI</name>
<accession>A0A1R3KHD0</accession>
<comment type="caution">
    <text evidence="1">The sequence shown here is derived from an EMBL/GenBank/DDBJ whole genome shotgun (WGS) entry which is preliminary data.</text>
</comment>
<reference evidence="2" key="1">
    <citation type="submission" date="2013-09" db="EMBL/GenBank/DDBJ databases">
        <title>Corchorus olitorius genome sequencing.</title>
        <authorList>
            <person name="Alam M."/>
            <person name="Haque M.S."/>
            <person name="Islam M.S."/>
            <person name="Emdad E.M."/>
            <person name="Islam M.M."/>
            <person name="Ahmed B."/>
            <person name="Halim A."/>
            <person name="Hossen Q.M.M."/>
            <person name="Hossain M.Z."/>
            <person name="Ahmed R."/>
            <person name="Khan M.M."/>
            <person name="Islam R."/>
            <person name="Rashid M.M."/>
            <person name="Khan S.A."/>
            <person name="Rahman M.S."/>
            <person name="Alam M."/>
            <person name="Yahiya A.S."/>
            <person name="Khan M.S."/>
            <person name="Azam M.S."/>
            <person name="Haque T."/>
            <person name="Lashkar M.Z.H."/>
            <person name="Akhand A.I."/>
            <person name="Morshed G."/>
            <person name="Roy S."/>
            <person name="Uddin K.S."/>
            <person name="Rabeya T."/>
            <person name="Hossain A.S."/>
            <person name="Chowdhury A."/>
            <person name="Snigdha A.R."/>
            <person name="Mortoza M.S."/>
            <person name="Matin S.A."/>
            <person name="Hoque S.M.E."/>
            <person name="Islam M.K."/>
            <person name="Roy D.K."/>
            <person name="Haider R."/>
            <person name="Moosa M.M."/>
            <person name="Elias S.M."/>
            <person name="Hasan A.M."/>
            <person name="Jahan S."/>
            <person name="Shafiuddin M."/>
            <person name="Mahmood N."/>
            <person name="Shommy N.S."/>
        </authorList>
    </citation>
    <scope>NUCLEOTIDE SEQUENCE [LARGE SCALE GENOMIC DNA]</scope>
    <source>
        <strain evidence="2">cv. O-4</strain>
    </source>
</reference>
<dbReference type="Proteomes" id="UP000187203">
    <property type="component" value="Unassembled WGS sequence"/>
</dbReference>
<dbReference type="EMBL" id="AWUE01013594">
    <property type="protein sequence ID" value="OMP06485.1"/>
    <property type="molecule type" value="Genomic_DNA"/>
</dbReference>
<evidence type="ECO:0000313" key="2">
    <source>
        <dbReference type="Proteomes" id="UP000187203"/>
    </source>
</evidence>
<proteinExistence type="predicted"/>
<evidence type="ECO:0000313" key="1">
    <source>
        <dbReference type="EMBL" id="OMP06485.1"/>
    </source>
</evidence>
<keyword evidence="2" id="KW-1185">Reference proteome</keyword>
<protein>
    <submittedName>
        <fullName evidence="1">Uncharacterized protein</fullName>
    </submittedName>
</protein>
<organism evidence="1 2">
    <name type="scientific">Corchorus olitorius</name>
    <dbReference type="NCBI Taxonomy" id="93759"/>
    <lineage>
        <taxon>Eukaryota</taxon>
        <taxon>Viridiplantae</taxon>
        <taxon>Streptophyta</taxon>
        <taxon>Embryophyta</taxon>
        <taxon>Tracheophyta</taxon>
        <taxon>Spermatophyta</taxon>
        <taxon>Magnoliopsida</taxon>
        <taxon>eudicotyledons</taxon>
        <taxon>Gunneridae</taxon>
        <taxon>Pentapetalae</taxon>
        <taxon>rosids</taxon>
        <taxon>malvids</taxon>
        <taxon>Malvales</taxon>
        <taxon>Malvaceae</taxon>
        <taxon>Grewioideae</taxon>
        <taxon>Apeibeae</taxon>
        <taxon>Corchorus</taxon>
    </lineage>
</organism>
<gene>
    <name evidence="1" type="ORF">COLO4_08107</name>
</gene>
<dbReference type="AlphaFoldDB" id="A0A1R3KHD0"/>